<organism evidence="4 5">
    <name type="scientific">Pseudomonas oryzae</name>
    <dbReference type="NCBI Taxonomy" id="1392877"/>
    <lineage>
        <taxon>Bacteria</taxon>
        <taxon>Pseudomonadati</taxon>
        <taxon>Pseudomonadota</taxon>
        <taxon>Gammaproteobacteria</taxon>
        <taxon>Pseudomonadales</taxon>
        <taxon>Pseudomonadaceae</taxon>
        <taxon>Pseudomonas</taxon>
    </lineage>
</organism>
<evidence type="ECO:0000313" key="4">
    <source>
        <dbReference type="EMBL" id="SDS84685.1"/>
    </source>
</evidence>
<gene>
    <name evidence="4" type="ORF">SAMN05216221_2786</name>
</gene>
<dbReference type="EMBL" id="LT629751">
    <property type="protein sequence ID" value="SDS84685.1"/>
    <property type="molecule type" value="Genomic_DNA"/>
</dbReference>
<evidence type="ECO:0000256" key="1">
    <source>
        <dbReference type="ARBA" id="ARBA00010587"/>
    </source>
</evidence>
<proteinExistence type="inferred from homology"/>
<dbReference type="AlphaFoldDB" id="A0A1H1VIY9"/>
<dbReference type="RefSeq" id="WP_090349492.1">
    <property type="nucleotide sequence ID" value="NZ_LT629751.1"/>
</dbReference>
<sequence>MTVFTSWQAQGLTGNAVLEAQHCWLGQLAEGLSARLQSDSSPAAVGTCLERLLSGLLQSLVSAEDAVQAQGLPVEALVEEHNRLCLEVLELLRRHERGAHVGLELLDLLHGCLGSRDLYTRH</sequence>
<name>A0A1H1VIY9_9PSED</name>
<reference evidence="5" key="1">
    <citation type="submission" date="2016-10" db="EMBL/GenBank/DDBJ databases">
        <authorList>
            <person name="Varghese N."/>
            <person name="Submissions S."/>
        </authorList>
    </citation>
    <scope>NUCLEOTIDE SEQUENCE [LARGE SCALE GENOMIC DNA]</scope>
    <source>
        <strain evidence="5">KCTC 32247</strain>
    </source>
</reference>
<evidence type="ECO:0000256" key="3">
    <source>
        <dbReference type="ARBA" id="ARBA00023004"/>
    </source>
</evidence>
<dbReference type="OrthoDB" id="6879433at2"/>
<keyword evidence="5" id="KW-1185">Reference proteome</keyword>
<dbReference type="GO" id="GO:0046872">
    <property type="term" value="F:metal ion binding"/>
    <property type="evidence" value="ECO:0007669"/>
    <property type="project" value="UniProtKB-KW"/>
</dbReference>
<evidence type="ECO:0000313" key="5">
    <source>
        <dbReference type="Proteomes" id="UP000243359"/>
    </source>
</evidence>
<accession>A0A1H1VIY9</accession>
<protein>
    <submittedName>
        <fullName evidence="4">Uncharacterized protein</fullName>
    </submittedName>
</protein>
<keyword evidence="2" id="KW-0479">Metal-binding</keyword>
<dbReference type="InterPro" id="IPR035938">
    <property type="entry name" value="Hemerythrin-like_sf"/>
</dbReference>
<dbReference type="Proteomes" id="UP000243359">
    <property type="component" value="Chromosome I"/>
</dbReference>
<evidence type="ECO:0000256" key="2">
    <source>
        <dbReference type="ARBA" id="ARBA00022723"/>
    </source>
</evidence>
<comment type="similarity">
    <text evidence="1">Belongs to the hemerythrin family.</text>
</comment>
<dbReference type="Gene3D" id="1.20.120.50">
    <property type="entry name" value="Hemerythrin-like"/>
    <property type="match status" value="1"/>
</dbReference>
<keyword evidence="3" id="KW-0408">Iron</keyword>